<evidence type="ECO:0000256" key="5">
    <source>
        <dbReference type="SAM" id="Phobius"/>
    </source>
</evidence>
<dbReference type="InterPro" id="IPR036259">
    <property type="entry name" value="MFS_trans_sf"/>
</dbReference>
<comment type="caution">
    <text evidence="6">The sequence shown here is derived from an EMBL/GenBank/DDBJ whole genome shotgun (WGS) entry which is preliminary data.</text>
</comment>
<protein>
    <recommendedName>
        <fullName evidence="8">MFS transporter</fullName>
    </recommendedName>
</protein>
<dbReference type="PANTHER" id="PTHR42718">
    <property type="entry name" value="MAJOR FACILITATOR SUPERFAMILY MULTIDRUG TRANSPORTER MFSC"/>
    <property type="match status" value="1"/>
</dbReference>
<keyword evidence="7" id="KW-1185">Reference proteome</keyword>
<name>A0A494YRL1_9BACI</name>
<evidence type="ECO:0000256" key="2">
    <source>
        <dbReference type="ARBA" id="ARBA00022692"/>
    </source>
</evidence>
<gene>
    <name evidence="6" type="ORF">D8M05_18995</name>
</gene>
<comment type="subcellular location">
    <subcellularLocation>
        <location evidence="1">Membrane</location>
        <topology evidence="1">Multi-pass membrane protein</topology>
    </subcellularLocation>
</comment>
<evidence type="ECO:0000313" key="7">
    <source>
        <dbReference type="Proteomes" id="UP000281813"/>
    </source>
</evidence>
<feature type="transmembrane region" description="Helical" evidence="5">
    <location>
        <begin position="57"/>
        <end position="84"/>
    </location>
</feature>
<dbReference type="Gene3D" id="1.20.1250.20">
    <property type="entry name" value="MFS general substrate transporter like domains"/>
    <property type="match status" value="1"/>
</dbReference>
<dbReference type="SUPFAM" id="SSF103473">
    <property type="entry name" value="MFS general substrate transporter"/>
    <property type="match status" value="1"/>
</dbReference>
<evidence type="ECO:0000313" key="6">
    <source>
        <dbReference type="EMBL" id="RKQ12081.1"/>
    </source>
</evidence>
<proteinExistence type="predicted"/>
<dbReference type="OrthoDB" id="2667085at2"/>
<dbReference type="AlphaFoldDB" id="A0A494YRL1"/>
<dbReference type="GO" id="GO:0016020">
    <property type="term" value="C:membrane"/>
    <property type="evidence" value="ECO:0007669"/>
    <property type="project" value="UniProtKB-SubCell"/>
</dbReference>
<feature type="transmembrane region" description="Helical" evidence="5">
    <location>
        <begin position="115"/>
        <end position="134"/>
    </location>
</feature>
<keyword evidence="3 5" id="KW-1133">Transmembrane helix</keyword>
<sequence length="150" mass="16388">MNEDGTNNTGTMFMFSRLTAETPPWVIVVGFILIMLSVSATMMPAETNGLNQLPKRLYPHGTAVMTTLQPLSGAIGVSVFISILNSKQASYLESVANPTSKESITQAMVVGVENVYFIIFIITLIAVILSFIVYRARPVDENIPSKEKES</sequence>
<dbReference type="Proteomes" id="UP000281813">
    <property type="component" value="Unassembled WGS sequence"/>
</dbReference>
<evidence type="ECO:0000256" key="3">
    <source>
        <dbReference type="ARBA" id="ARBA00022989"/>
    </source>
</evidence>
<evidence type="ECO:0000256" key="1">
    <source>
        <dbReference type="ARBA" id="ARBA00004141"/>
    </source>
</evidence>
<accession>A0A494YRL1</accession>
<evidence type="ECO:0008006" key="8">
    <source>
        <dbReference type="Google" id="ProtNLM"/>
    </source>
</evidence>
<dbReference type="PANTHER" id="PTHR42718:SF43">
    <property type="entry name" value="LINCOMYCIN RESISTANCE PROTEIN LMRB"/>
    <property type="match status" value="1"/>
</dbReference>
<keyword evidence="2 5" id="KW-0812">Transmembrane</keyword>
<dbReference type="RefSeq" id="WP_121134585.1">
    <property type="nucleotide sequence ID" value="NZ_JBHUFK010000031.1"/>
</dbReference>
<keyword evidence="4 5" id="KW-0472">Membrane</keyword>
<dbReference type="EMBL" id="RBZO01000050">
    <property type="protein sequence ID" value="RKQ12081.1"/>
    <property type="molecule type" value="Genomic_DNA"/>
</dbReference>
<evidence type="ECO:0000256" key="4">
    <source>
        <dbReference type="ARBA" id="ARBA00023136"/>
    </source>
</evidence>
<reference evidence="6 7" key="1">
    <citation type="journal article" date="2015" name="Antonie Van Leeuwenhoek">
        <title>Oceanobacillus bengalensis sp. nov., a bacterium isolated from seawater of the Bay of Bengal.</title>
        <authorList>
            <person name="Yongchang O."/>
            <person name="Xiang W."/>
            <person name="Wang G."/>
        </authorList>
    </citation>
    <scope>NUCLEOTIDE SEQUENCE [LARGE SCALE GENOMIC DNA]</scope>
    <source>
        <strain evidence="6 7">MCCC 1K00260</strain>
    </source>
</reference>
<organism evidence="6 7">
    <name type="scientific">Oceanobacillus bengalensis</name>
    <dbReference type="NCBI Taxonomy" id="1435466"/>
    <lineage>
        <taxon>Bacteria</taxon>
        <taxon>Bacillati</taxon>
        <taxon>Bacillota</taxon>
        <taxon>Bacilli</taxon>
        <taxon>Bacillales</taxon>
        <taxon>Bacillaceae</taxon>
        <taxon>Oceanobacillus</taxon>
    </lineage>
</organism>
<feature type="transmembrane region" description="Helical" evidence="5">
    <location>
        <begin position="25"/>
        <end position="45"/>
    </location>
</feature>